<dbReference type="AlphaFoldDB" id="A0A835WHE4"/>
<evidence type="ECO:0000313" key="2">
    <source>
        <dbReference type="EMBL" id="KAG2447583.1"/>
    </source>
</evidence>
<proteinExistence type="predicted"/>
<evidence type="ECO:0000256" key="1">
    <source>
        <dbReference type="SAM" id="MobiDB-lite"/>
    </source>
</evidence>
<feature type="region of interest" description="Disordered" evidence="1">
    <location>
        <begin position="172"/>
        <end position="191"/>
    </location>
</feature>
<keyword evidence="3" id="KW-1185">Reference proteome</keyword>
<protein>
    <submittedName>
        <fullName evidence="2">Uncharacterized protein</fullName>
    </submittedName>
</protein>
<gene>
    <name evidence="2" type="ORF">HYH02_007506</name>
</gene>
<comment type="caution">
    <text evidence="2">The sequence shown here is derived from an EMBL/GenBank/DDBJ whole genome shotgun (WGS) entry which is preliminary data.</text>
</comment>
<sequence length="315" mass="30320">MKTCRACSRNPRLAPRLTPSAATAACRGPATVPSNPAAASPASECQDNYIVLQNAATKSQRLLGQLQLLRGEAVAALQAGLAEGAAGAPPVGKAGAAGGALGEGAATLGGSGPSADWPSGEPCREGLDLDVEVELQLTGAVAQLSTAQGGAVPSSSGAEGAQAFEAAACAPGSGYPRTPGPADRRDGSSATPAAAAAGAVLAAGAARSAEAGAGVGTGTRAAVGGGSAPAISAADLIMLMGALCGCAAKESEMLAAIAASVQLATTQQDLYSYGMMLKLQPYMDERLVSAAEAVLAARGSRATQAAGAPAVHGSG</sequence>
<dbReference type="OrthoDB" id="550929at2759"/>
<dbReference type="EMBL" id="JAEHOD010000021">
    <property type="protein sequence ID" value="KAG2447583.1"/>
    <property type="molecule type" value="Genomic_DNA"/>
</dbReference>
<dbReference type="Proteomes" id="UP000613740">
    <property type="component" value="Unassembled WGS sequence"/>
</dbReference>
<accession>A0A835WHE4</accession>
<evidence type="ECO:0000313" key="3">
    <source>
        <dbReference type="Proteomes" id="UP000613740"/>
    </source>
</evidence>
<organism evidence="2 3">
    <name type="scientific">Chlamydomonas schloesseri</name>
    <dbReference type="NCBI Taxonomy" id="2026947"/>
    <lineage>
        <taxon>Eukaryota</taxon>
        <taxon>Viridiplantae</taxon>
        <taxon>Chlorophyta</taxon>
        <taxon>core chlorophytes</taxon>
        <taxon>Chlorophyceae</taxon>
        <taxon>CS clade</taxon>
        <taxon>Chlamydomonadales</taxon>
        <taxon>Chlamydomonadaceae</taxon>
        <taxon>Chlamydomonas</taxon>
    </lineage>
</organism>
<reference evidence="2" key="1">
    <citation type="journal article" date="2020" name="bioRxiv">
        <title>Comparative genomics of Chlamydomonas.</title>
        <authorList>
            <person name="Craig R.J."/>
            <person name="Hasan A.R."/>
            <person name="Ness R.W."/>
            <person name="Keightley P.D."/>
        </authorList>
    </citation>
    <scope>NUCLEOTIDE SEQUENCE</scope>
    <source>
        <strain evidence="2">CCAP 11/173</strain>
    </source>
</reference>
<name>A0A835WHE4_9CHLO</name>